<dbReference type="Gene3D" id="3.40.50.620">
    <property type="entry name" value="HUPs"/>
    <property type="match status" value="1"/>
</dbReference>
<protein>
    <submittedName>
        <fullName evidence="4">Nucleotidyltransferase</fullName>
    </submittedName>
</protein>
<evidence type="ECO:0000256" key="2">
    <source>
        <dbReference type="ARBA" id="ARBA00022695"/>
    </source>
</evidence>
<dbReference type="PANTHER" id="PTHR43793:SF1">
    <property type="entry name" value="FAD SYNTHASE"/>
    <property type="match status" value="1"/>
</dbReference>
<dbReference type="Pfam" id="PF01467">
    <property type="entry name" value="CTP_transf_like"/>
    <property type="match status" value="1"/>
</dbReference>
<dbReference type="InterPro" id="IPR004821">
    <property type="entry name" value="Cyt_trans-like"/>
</dbReference>
<reference evidence="4" key="1">
    <citation type="journal article" date="2020" name="ISME J.">
        <title>Gammaproteobacteria mediating utilization of methyl-, sulfur- and petroleum organic compounds in deep ocean hydrothermal plumes.</title>
        <authorList>
            <person name="Zhou Z."/>
            <person name="Liu Y."/>
            <person name="Pan J."/>
            <person name="Cron B.R."/>
            <person name="Toner B.M."/>
            <person name="Anantharaman K."/>
            <person name="Breier J.A."/>
            <person name="Dick G.J."/>
            <person name="Li M."/>
        </authorList>
    </citation>
    <scope>NUCLEOTIDE SEQUENCE</scope>
    <source>
        <strain evidence="4">SZUA-1515</strain>
    </source>
</reference>
<gene>
    <name evidence="4" type="ORF">EYH45_05300</name>
</gene>
<comment type="caution">
    <text evidence="4">The sequence shown here is derived from an EMBL/GenBank/DDBJ whole genome shotgun (WGS) entry which is preliminary data.</text>
</comment>
<evidence type="ECO:0000256" key="1">
    <source>
        <dbReference type="ARBA" id="ARBA00022679"/>
    </source>
</evidence>
<dbReference type="GO" id="GO:0016779">
    <property type="term" value="F:nucleotidyltransferase activity"/>
    <property type="evidence" value="ECO:0007669"/>
    <property type="project" value="UniProtKB-KW"/>
</dbReference>
<evidence type="ECO:0000259" key="3">
    <source>
        <dbReference type="Pfam" id="PF01467"/>
    </source>
</evidence>
<organism evidence="4 5">
    <name type="scientific">Caldiarchaeum subterraneum</name>
    <dbReference type="NCBI Taxonomy" id="311458"/>
    <lineage>
        <taxon>Archaea</taxon>
        <taxon>Nitrososphaerota</taxon>
        <taxon>Candidatus Caldarchaeales</taxon>
        <taxon>Candidatus Caldarchaeaceae</taxon>
        <taxon>Candidatus Caldarchaeum</taxon>
    </lineage>
</organism>
<name>A0A832ZW45_CALS0</name>
<dbReference type="PANTHER" id="PTHR43793">
    <property type="entry name" value="FAD SYNTHASE"/>
    <property type="match status" value="1"/>
</dbReference>
<dbReference type="InterPro" id="IPR014729">
    <property type="entry name" value="Rossmann-like_a/b/a_fold"/>
</dbReference>
<dbReference type="Proteomes" id="UP000608579">
    <property type="component" value="Unassembled WGS sequence"/>
</dbReference>
<keyword evidence="2" id="KW-0548">Nucleotidyltransferase</keyword>
<dbReference type="InterPro" id="IPR050385">
    <property type="entry name" value="Archaeal_FAD_synthase"/>
</dbReference>
<feature type="domain" description="Cytidyltransferase-like" evidence="3">
    <location>
        <begin position="3"/>
        <end position="133"/>
    </location>
</feature>
<keyword evidence="1 4" id="KW-0808">Transferase</keyword>
<dbReference type="EMBL" id="DQVM01000104">
    <property type="protein sequence ID" value="HIQ29963.1"/>
    <property type="molecule type" value="Genomic_DNA"/>
</dbReference>
<dbReference type="NCBIfam" id="TIGR00125">
    <property type="entry name" value="cyt_tran_rel"/>
    <property type="match status" value="1"/>
</dbReference>
<evidence type="ECO:0000313" key="4">
    <source>
        <dbReference type="EMBL" id="HIQ29963.1"/>
    </source>
</evidence>
<evidence type="ECO:0000313" key="5">
    <source>
        <dbReference type="Proteomes" id="UP000608579"/>
    </source>
</evidence>
<dbReference type="AlphaFoldDB" id="A0A832ZW45"/>
<proteinExistence type="predicted"/>
<dbReference type="SUPFAM" id="SSF52374">
    <property type="entry name" value="Nucleotidylyl transferase"/>
    <property type="match status" value="1"/>
</dbReference>
<accession>A0A832ZW45</accession>
<sequence length="144" mass="16836">MVLTTGVFDLIHAGHVRMLQEAKRLAGRNGKLVVVVARNDTVVKNKGRKPIFDERIRRFIVENLKPVDRAILGYRPLSFEKILKEIKPDVVVFGYDQREIRKRFEEFCRERGIKVRVVTLRRYRVGDINSTSDVFRRVLELTQG</sequence>